<reference evidence="5 6" key="1">
    <citation type="submission" date="2012-08" db="EMBL/GenBank/DDBJ databases">
        <title>Whole genome shotgun sequence of Gordonia rhizosphera NBRC 16068.</title>
        <authorList>
            <person name="Takarada H."/>
            <person name="Isaki S."/>
            <person name="Hosoyama A."/>
            <person name="Tsuchikane K."/>
            <person name="Katsumata H."/>
            <person name="Baba S."/>
            <person name="Ohji S."/>
            <person name="Yamazaki S."/>
            <person name="Fujita N."/>
        </authorList>
    </citation>
    <scope>NUCLEOTIDE SEQUENCE [LARGE SCALE GENOMIC DNA]</scope>
    <source>
        <strain evidence="5 6">NBRC 16068</strain>
    </source>
</reference>
<dbReference type="GO" id="GO:0043565">
    <property type="term" value="F:sequence-specific DNA binding"/>
    <property type="evidence" value="ECO:0007669"/>
    <property type="project" value="InterPro"/>
</dbReference>
<evidence type="ECO:0000313" key="6">
    <source>
        <dbReference type="Proteomes" id="UP000008363"/>
    </source>
</evidence>
<dbReference type="Pfam" id="PF20240">
    <property type="entry name" value="DUF6597"/>
    <property type="match status" value="1"/>
</dbReference>
<evidence type="ECO:0000259" key="4">
    <source>
        <dbReference type="PROSITE" id="PS01124"/>
    </source>
</evidence>
<dbReference type="Proteomes" id="UP000008363">
    <property type="component" value="Unassembled WGS sequence"/>
</dbReference>
<sequence>MTTSVVSGYAEQRAHRVPATLWWACHRSPTTTILPDGCMDLIWTGESILVAGPDTGPVRYRVRGSQEMIGIRFDPGAGPAVLGVAGTELRDARVPLDEVWARPDVERWLDAMSTGDPADVLTALARSPRTQLPRWLPAVVSGLAAGRPVDACADMAGMSTRTLHRHSLRYLGYGPKTLQRILRMRAAAAALRAGGDLSEVAARRGFADYAHMWRDFVDLTGRSPVDFTAAAETGATVAAAATTTLMSDQPRAQ</sequence>
<dbReference type="SMART" id="SM00342">
    <property type="entry name" value="HTH_ARAC"/>
    <property type="match status" value="1"/>
</dbReference>
<dbReference type="InterPro" id="IPR009057">
    <property type="entry name" value="Homeodomain-like_sf"/>
</dbReference>
<gene>
    <name evidence="5" type="ORF">GORHZ_123_00280</name>
</gene>
<keyword evidence="3" id="KW-0804">Transcription</keyword>
<evidence type="ECO:0000256" key="2">
    <source>
        <dbReference type="ARBA" id="ARBA00023125"/>
    </source>
</evidence>
<dbReference type="EMBL" id="BAHC01000123">
    <property type="protein sequence ID" value="GAB91084.1"/>
    <property type="molecule type" value="Genomic_DNA"/>
</dbReference>
<dbReference type="InterPro" id="IPR018060">
    <property type="entry name" value="HTH_AraC"/>
</dbReference>
<dbReference type="InterPro" id="IPR046532">
    <property type="entry name" value="DUF6597"/>
</dbReference>
<dbReference type="PANTHER" id="PTHR46796:SF15">
    <property type="entry name" value="BLL1074 PROTEIN"/>
    <property type="match status" value="1"/>
</dbReference>
<accession>K6WWY9</accession>
<protein>
    <submittedName>
        <fullName evidence="5">Putative AraC family transcriptional regulator</fullName>
    </submittedName>
</protein>
<dbReference type="PROSITE" id="PS01124">
    <property type="entry name" value="HTH_ARAC_FAMILY_2"/>
    <property type="match status" value="1"/>
</dbReference>
<dbReference type="GO" id="GO:0003700">
    <property type="term" value="F:DNA-binding transcription factor activity"/>
    <property type="evidence" value="ECO:0007669"/>
    <property type="project" value="InterPro"/>
</dbReference>
<name>K6WWY9_9ACTN</name>
<evidence type="ECO:0000256" key="3">
    <source>
        <dbReference type="ARBA" id="ARBA00023163"/>
    </source>
</evidence>
<dbReference type="PANTHER" id="PTHR46796">
    <property type="entry name" value="HTH-TYPE TRANSCRIPTIONAL ACTIVATOR RHAS-RELATED"/>
    <property type="match status" value="1"/>
</dbReference>
<dbReference type="SUPFAM" id="SSF46689">
    <property type="entry name" value="Homeodomain-like"/>
    <property type="match status" value="1"/>
</dbReference>
<dbReference type="eggNOG" id="COG2207">
    <property type="taxonomic scope" value="Bacteria"/>
</dbReference>
<proteinExistence type="predicted"/>
<comment type="caution">
    <text evidence="5">The sequence shown here is derived from an EMBL/GenBank/DDBJ whole genome shotgun (WGS) entry which is preliminary data.</text>
</comment>
<keyword evidence="2" id="KW-0238">DNA-binding</keyword>
<keyword evidence="6" id="KW-1185">Reference proteome</keyword>
<dbReference type="InterPro" id="IPR050204">
    <property type="entry name" value="AraC_XylS_family_regulators"/>
</dbReference>
<keyword evidence="1" id="KW-0805">Transcription regulation</keyword>
<dbReference type="Pfam" id="PF12833">
    <property type="entry name" value="HTH_18"/>
    <property type="match status" value="1"/>
</dbReference>
<evidence type="ECO:0000256" key="1">
    <source>
        <dbReference type="ARBA" id="ARBA00023015"/>
    </source>
</evidence>
<feature type="domain" description="HTH araC/xylS-type" evidence="4">
    <location>
        <begin position="133"/>
        <end position="230"/>
    </location>
</feature>
<dbReference type="RefSeq" id="WP_006334337.1">
    <property type="nucleotide sequence ID" value="NZ_BAHC01000123.1"/>
</dbReference>
<dbReference type="AlphaFoldDB" id="K6WWY9"/>
<evidence type="ECO:0000313" key="5">
    <source>
        <dbReference type="EMBL" id="GAB91084.1"/>
    </source>
</evidence>
<organism evidence="5 6">
    <name type="scientific">Gordonia rhizosphera NBRC 16068</name>
    <dbReference type="NCBI Taxonomy" id="1108045"/>
    <lineage>
        <taxon>Bacteria</taxon>
        <taxon>Bacillati</taxon>
        <taxon>Actinomycetota</taxon>
        <taxon>Actinomycetes</taxon>
        <taxon>Mycobacteriales</taxon>
        <taxon>Gordoniaceae</taxon>
        <taxon>Gordonia</taxon>
    </lineage>
</organism>
<dbReference type="Gene3D" id="1.10.10.60">
    <property type="entry name" value="Homeodomain-like"/>
    <property type="match status" value="1"/>
</dbReference>
<dbReference type="STRING" id="1108045.GORHZ_123_00280"/>